<dbReference type="InterPro" id="IPR000742">
    <property type="entry name" value="EGF"/>
</dbReference>
<proteinExistence type="predicted"/>
<dbReference type="EMBL" id="GBXM01021641">
    <property type="protein sequence ID" value="JAH86936.1"/>
    <property type="molecule type" value="Transcribed_RNA"/>
</dbReference>
<dbReference type="AlphaFoldDB" id="A0A0E9W9H0"/>
<feature type="domain" description="EGF-like" evidence="1">
    <location>
        <begin position="2"/>
        <end position="13"/>
    </location>
</feature>
<reference evidence="2" key="1">
    <citation type="submission" date="2014-11" db="EMBL/GenBank/DDBJ databases">
        <authorList>
            <person name="Amaro Gonzalez C."/>
        </authorList>
    </citation>
    <scope>NUCLEOTIDE SEQUENCE</scope>
</reference>
<protein>
    <recommendedName>
        <fullName evidence="1">EGF-like domain-containing protein</fullName>
    </recommendedName>
</protein>
<organism evidence="2">
    <name type="scientific">Anguilla anguilla</name>
    <name type="common">European freshwater eel</name>
    <name type="synonym">Muraena anguilla</name>
    <dbReference type="NCBI Taxonomy" id="7936"/>
    <lineage>
        <taxon>Eukaryota</taxon>
        <taxon>Metazoa</taxon>
        <taxon>Chordata</taxon>
        <taxon>Craniata</taxon>
        <taxon>Vertebrata</taxon>
        <taxon>Euteleostomi</taxon>
        <taxon>Actinopterygii</taxon>
        <taxon>Neopterygii</taxon>
        <taxon>Teleostei</taxon>
        <taxon>Anguilliformes</taxon>
        <taxon>Anguillidae</taxon>
        <taxon>Anguilla</taxon>
    </lineage>
</organism>
<sequence>MCLCKFPSTGVNCTVTRPYFYISFIKALDYTFTLLL</sequence>
<dbReference type="PROSITE" id="PS00022">
    <property type="entry name" value="EGF_1"/>
    <property type="match status" value="1"/>
</dbReference>
<reference evidence="2" key="2">
    <citation type="journal article" date="2015" name="Fish Shellfish Immunol.">
        <title>Early steps in the European eel (Anguilla anguilla)-Vibrio vulnificus interaction in the gills: Role of the RtxA13 toxin.</title>
        <authorList>
            <person name="Callol A."/>
            <person name="Pajuelo D."/>
            <person name="Ebbesson L."/>
            <person name="Teles M."/>
            <person name="MacKenzie S."/>
            <person name="Amaro C."/>
        </authorList>
    </citation>
    <scope>NUCLEOTIDE SEQUENCE</scope>
</reference>
<accession>A0A0E9W9H0</accession>
<name>A0A0E9W9H0_ANGAN</name>
<evidence type="ECO:0000313" key="2">
    <source>
        <dbReference type="EMBL" id="JAH86936.1"/>
    </source>
</evidence>
<evidence type="ECO:0000259" key="1">
    <source>
        <dbReference type="PROSITE" id="PS00022"/>
    </source>
</evidence>